<evidence type="ECO:0000259" key="14">
    <source>
        <dbReference type="PROSITE" id="PS50893"/>
    </source>
</evidence>
<evidence type="ECO:0000256" key="2">
    <source>
        <dbReference type="ARBA" id="ARBA00004496"/>
    </source>
</evidence>
<evidence type="ECO:0000256" key="6">
    <source>
        <dbReference type="ARBA" id="ARBA00022553"/>
    </source>
</evidence>
<dbReference type="Pfam" id="PF00005">
    <property type="entry name" value="ABC_tran"/>
    <property type="match status" value="2"/>
</dbReference>
<dbReference type="InterPro" id="IPR032781">
    <property type="entry name" value="ABC_tran_Xtn"/>
</dbReference>
<keyword evidence="8" id="KW-0547">Nucleotide-binding</keyword>
<feature type="region of interest" description="Disordered" evidence="13">
    <location>
        <begin position="617"/>
        <end position="659"/>
    </location>
</feature>
<feature type="compositionally biased region" description="Basic and acidic residues" evidence="13">
    <location>
        <begin position="294"/>
        <end position="303"/>
    </location>
</feature>
<dbReference type="GO" id="GO:0005524">
    <property type="term" value="F:ATP binding"/>
    <property type="evidence" value="ECO:0007669"/>
    <property type="project" value="UniProtKB-KW"/>
</dbReference>
<dbReference type="PANTHER" id="PTHR19211:SF14">
    <property type="entry name" value="ATP-BINDING CASSETTE SUB-FAMILY F MEMBER 1"/>
    <property type="match status" value="1"/>
</dbReference>
<feature type="compositionally biased region" description="Acidic residues" evidence="13">
    <location>
        <begin position="273"/>
        <end position="293"/>
    </location>
</feature>
<dbReference type="FunFam" id="3.40.50.300:FF:000472">
    <property type="entry name" value="ATP-binding cassette, sub-family F (GCN20), member 1"/>
    <property type="match status" value="1"/>
</dbReference>
<gene>
    <name evidence="15" type="primary">ABCF1</name>
    <name evidence="15" type="ORF">Bhyg_03854</name>
</gene>
<dbReference type="GO" id="GO:0005635">
    <property type="term" value="C:nuclear envelope"/>
    <property type="evidence" value="ECO:0007669"/>
    <property type="project" value="UniProtKB-SubCell"/>
</dbReference>
<dbReference type="FunFam" id="3.40.50.300:FF:000471">
    <property type="entry name" value="ATP-binding cassette, sub-family F (GCN20), member 1"/>
    <property type="match status" value="1"/>
</dbReference>
<dbReference type="InterPro" id="IPR050611">
    <property type="entry name" value="ABCF"/>
</dbReference>
<evidence type="ECO:0000256" key="13">
    <source>
        <dbReference type="SAM" id="MobiDB-lite"/>
    </source>
</evidence>
<evidence type="ECO:0000313" key="16">
    <source>
        <dbReference type="Proteomes" id="UP001151699"/>
    </source>
</evidence>
<sequence>MSKKRGNKKNQGFDDDFPDDESVEQTVEVTSKSKGKAKKGKKGNKDNDSVDGDDVVKVEEDQDEVAPQKKDKKKVKGKGRRKGDSESEEEKVEVEKSAKKGNAKKKGKKSKKDESDEENVEKKSDDEVVDVQKPVVKKNVAKKKGKKGKQDDWGDDKDSDKEMQVDVSDEDIVAPVKKSQQKNKKPKKSDLVEVEVHSDDSEESADSIPVAAPVSKKKNKSKKQNKAAVKTESEKEDEDLSDVVDEKEPAAEESEVVENVTEKLAAVEISTDQIEETIQEDSAMDAAEDDIDTSESKDAPKDKKLTHKEKKKLKKQQEYEKQVEILTKKGGQGHSELDSNFTMSQVQKTGGQKAALEHAVDIKIENFTISAKGNDLFVNANLLIANGRRYGLVGPNGHGKTTLLRHIATRAFAIPPNIDVLLCEQEVVADDNTAVETILMADVKRTKLLKESEELEKKAEGGDLEVQDRLNEVYAELKAIGADSAEPRARRILAGLGFSKAMQDRATNKFSGGWRMRVSLARALYLEPTLLMLDEPTNHLDLNAVIWLDNYLQGWKKTLLIVSHDQSFLDNVCNEVIHLDNKKLYYYKGNYSMFKKMFVQKRREQVKEFEKQEKRIKELKAHGQSKKAAEKKQKEALTRKQEKNRNTKTTKADDEDGPQELLAKPKDYIVKFRFPDPPPLQPPILGLHNVNFNFPGQKPLFIKTDFGIDLTSRIAIVGPNGVGKSTFLKLLMGELEPNQGDHRKNHRLHIGRFDQHSGEHLTAEESPAEYLQRLFDLQHEKARKALGSFGLASHAHTIKMKDLSGGQKARVALAELCLSAPDVLILDEPTNNLDIESIDALAEAINEYKGGVVIVSHDERLIRETECTLYVIEDQTINEIEGDFDDYRKEVLDSLGEVVNNPSVVANAAVLQ</sequence>
<name>A0A9Q0S945_9DIPT</name>
<keyword evidence="5" id="KW-0963">Cytoplasm</keyword>
<evidence type="ECO:0000256" key="7">
    <source>
        <dbReference type="ARBA" id="ARBA00022737"/>
    </source>
</evidence>
<dbReference type="PROSITE" id="PS50893">
    <property type="entry name" value="ABC_TRANSPORTER_2"/>
    <property type="match status" value="2"/>
</dbReference>
<comment type="subcellular location">
    <subcellularLocation>
        <location evidence="2">Cytoplasm</location>
    </subcellularLocation>
    <subcellularLocation>
        <location evidence="1">Nucleus envelope</location>
    </subcellularLocation>
    <subcellularLocation>
        <location evidence="3">Nucleus</location>
        <location evidence="3">Nucleoplasm</location>
    </subcellularLocation>
</comment>
<evidence type="ECO:0000256" key="4">
    <source>
        <dbReference type="ARBA" id="ARBA00011054"/>
    </source>
</evidence>
<feature type="compositionally biased region" description="Basic residues" evidence="13">
    <location>
        <begin position="99"/>
        <end position="110"/>
    </location>
</feature>
<evidence type="ECO:0000256" key="5">
    <source>
        <dbReference type="ARBA" id="ARBA00022490"/>
    </source>
</evidence>
<feature type="compositionally biased region" description="Acidic residues" evidence="13">
    <location>
        <begin position="234"/>
        <end position="243"/>
    </location>
</feature>
<dbReference type="NCBIfam" id="NF000355">
    <property type="entry name" value="ribo_prot_ABC_F"/>
    <property type="match status" value="1"/>
</dbReference>
<comment type="similarity">
    <text evidence="4">Belongs to the ABC transporter superfamily. ABCF family. EF3 subfamily.</text>
</comment>
<feature type="compositionally biased region" description="Basic residues" evidence="13">
    <location>
        <begin position="70"/>
        <end position="81"/>
    </location>
</feature>
<evidence type="ECO:0000313" key="15">
    <source>
        <dbReference type="EMBL" id="KAJ6648623.1"/>
    </source>
</evidence>
<comment type="caution">
    <text evidence="15">The sequence shown here is derived from an EMBL/GenBank/DDBJ whole genome shotgun (WGS) entry which is preliminary data.</text>
</comment>
<organism evidence="15 16">
    <name type="scientific">Pseudolycoriella hygida</name>
    <dbReference type="NCBI Taxonomy" id="35572"/>
    <lineage>
        <taxon>Eukaryota</taxon>
        <taxon>Metazoa</taxon>
        <taxon>Ecdysozoa</taxon>
        <taxon>Arthropoda</taxon>
        <taxon>Hexapoda</taxon>
        <taxon>Insecta</taxon>
        <taxon>Pterygota</taxon>
        <taxon>Neoptera</taxon>
        <taxon>Endopterygota</taxon>
        <taxon>Diptera</taxon>
        <taxon>Nematocera</taxon>
        <taxon>Sciaroidea</taxon>
        <taxon>Sciaridae</taxon>
        <taxon>Pseudolycoriella</taxon>
    </lineage>
</organism>
<dbReference type="GO" id="GO:0005654">
    <property type="term" value="C:nucleoplasm"/>
    <property type="evidence" value="ECO:0007669"/>
    <property type="project" value="UniProtKB-SubCell"/>
</dbReference>
<keyword evidence="11" id="KW-0539">Nucleus</keyword>
<dbReference type="InterPro" id="IPR017871">
    <property type="entry name" value="ABC_transporter-like_CS"/>
</dbReference>
<evidence type="ECO:0000256" key="12">
    <source>
        <dbReference type="ARBA" id="ARBA00073921"/>
    </source>
</evidence>
<proteinExistence type="inferred from homology"/>
<keyword evidence="10" id="KW-0010">Activator</keyword>
<dbReference type="InterPro" id="IPR003439">
    <property type="entry name" value="ABC_transporter-like_ATP-bd"/>
</dbReference>
<protein>
    <recommendedName>
        <fullName evidence="12">ATP-binding cassette sub-family F member 1</fullName>
    </recommendedName>
</protein>
<keyword evidence="9 15" id="KW-0067">ATP-binding</keyword>
<dbReference type="OrthoDB" id="2110130at2759"/>
<feature type="compositionally biased region" description="Basic residues" evidence="13">
    <location>
        <begin position="135"/>
        <end position="147"/>
    </location>
</feature>
<feature type="compositionally biased region" description="Basic and acidic residues" evidence="13">
    <location>
        <begin position="617"/>
        <end position="645"/>
    </location>
</feature>
<feature type="region of interest" description="Disordered" evidence="13">
    <location>
        <begin position="1"/>
        <end position="317"/>
    </location>
</feature>
<evidence type="ECO:0000256" key="11">
    <source>
        <dbReference type="ARBA" id="ARBA00023242"/>
    </source>
</evidence>
<accession>A0A9Q0S945</accession>
<dbReference type="Proteomes" id="UP001151699">
    <property type="component" value="Chromosome A"/>
</dbReference>
<dbReference type="EMBL" id="WJQU01000001">
    <property type="protein sequence ID" value="KAJ6648623.1"/>
    <property type="molecule type" value="Genomic_DNA"/>
</dbReference>
<evidence type="ECO:0000256" key="3">
    <source>
        <dbReference type="ARBA" id="ARBA00004642"/>
    </source>
</evidence>
<feature type="compositionally biased region" description="Basic residues" evidence="13">
    <location>
        <begin position="304"/>
        <end position="314"/>
    </location>
</feature>
<feature type="compositionally biased region" description="Basic and acidic residues" evidence="13">
    <location>
        <begin position="148"/>
        <end position="164"/>
    </location>
</feature>
<dbReference type="GO" id="GO:0016887">
    <property type="term" value="F:ATP hydrolysis activity"/>
    <property type="evidence" value="ECO:0007669"/>
    <property type="project" value="InterPro"/>
</dbReference>
<evidence type="ECO:0000256" key="9">
    <source>
        <dbReference type="ARBA" id="ARBA00022840"/>
    </source>
</evidence>
<feature type="compositionally biased region" description="Basic residues" evidence="13">
    <location>
        <begin position="33"/>
        <end position="42"/>
    </location>
</feature>
<dbReference type="Pfam" id="PF12848">
    <property type="entry name" value="ABC_tran_Xtn"/>
    <property type="match status" value="1"/>
</dbReference>
<feature type="compositionally biased region" description="Basic and acidic residues" evidence="13">
    <location>
        <begin position="188"/>
        <end position="199"/>
    </location>
</feature>
<dbReference type="Gene3D" id="3.40.50.300">
    <property type="entry name" value="P-loop containing nucleotide triphosphate hydrolases"/>
    <property type="match status" value="2"/>
</dbReference>
<feature type="domain" description="ABC transporter" evidence="14">
    <location>
        <begin position="685"/>
        <end position="899"/>
    </location>
</feature>
<feature type="compositionally biased region" description="Basic and acidic residues" evidence="13">
    <location>
        <begin position="43"/>
        <end position="59"/>
    </location>
</feature>
<dbReference type="GO" id="GO:0005737">
    <property type="term" value="C:cytoplasm"/>
    <property type="evidence" value="ECO:0007669"/>
    <property type="project" value="UniProtKB-SubCell"/>
</dbReference>
<dbReference type="PANTHER" id="PTHR19211">
    <property type="entry name" value="ATP-BINDING TRANSPORT PROTEIN-RELATED"/>
    <property type="match status" value="1"/>
</dbReference>
<dbReference type="SUPFAM" id="SSF52540">
    <property type="entry name" value="P-loop containing nucleoside triphosphate hydrolases"/>
    <property type="match status" value="2"/>
</dbReference>
<keyword evidence="7" id="KW-0677">Repeat</keyword>
<dbReference type="InterPro" id="IPR027417">
    <property type="entry name" value="P-loop_NTPase"/>
</dbReference>
<dbReference type="SMART" id="SM00382">
    <property type="entry name" value="AAA"/>
    <property type="match status" value="2"/>
</dbReference>
<keyword evidence="6" id="KW-0597">Phosphoprotein</keyword>
<evidence type="ECO:0000256" key="8">
    <source>
        <dbReference type="ARBA" id="ARBA00022741"/>
    </source>
</evidence>
<evidence type="ECO:0000256" key="1">
    <source>
        <dbReference type="ARBA" id="ARBA00004259"/>
    </source>
</evidence>
<dbReference type="CDD" id="cd03221">
    <property type="entry name" value="ABCF_EF-3"/>
    <property type="match status" value="2"/>
</dbReference>
<dbReference type="AlphaFoldDB" id="A0A9Q0S945"/>
<dbReference type="InterPro" id="IPR003593">
    <property type="entry name" value="AAA+_ATPase"/>
</dbReference>
<reference evidence="15" key="1">
    <citation type="submission" date="2022-07" db="EMBL/GenBank/DDBJ databases">
        <authorList>
            <person name="Trinca V."/>
            <person name="Uliana J.V.C."/>
            <person name="Torres T.T."/>
            <person name="Ward R.J."/>
            <person name="Monesi N."/>
        </authorList>
    </citation>
    <scope>NUCLEOTIDE SEQUENCE</scope>
    <source>
        <strain evidence="15">HSMRA1968</strain>
        <tissue evidence="15">Whole embryos</tissue>
    </source>
</reference>
<keyword evidence="16" id="KW-1185">Reference proteome</keyword>
<feature type="domain" description="ABC transporter" evidence="14">
    <location>
        <begin position="362"/>
        <end position="606"/>
    </location>
</feature>
<feature type="compositionally biased region" description="Basic residues" evidence="13">
    <location>
        <begin position="215"/>
        <end position="225"/>
    </location>
</feature>
<feature type="compositionally biased region" description="Acidic residues" evidence="13">
    <location>
        <begin position="13"/>
        <end position="23"/>
    </location>
</feature>
<evidence type="ECO:0000256" key="10">
    <source>
        <dbReference type="ARBA" id="ARBA00023159"/>
    </source>
</evidence>
<dbReference type="PROSITE" id="PS00211">
    <property type="entry name" value="ABC_TRANSPORTER_1"/>
    <property type="match status" value="1"/>
</dbReference>